<dbReference type="RefSeq" id="WP_090295506.1">
    <property type="nucleotide sequence ID" value="NZ_FNKI01000002.1"/>
</dbReference>
<sequence length="97" mass="11331">MTPKTYQEFKDTLNESAPPSSWSLPLQSLWFEAKGDWEASHNIAQDLHSSMGSWIHAYLHRKEGDEWNAGYWYRQAGQPFPKHSLEEELQQLVEVNL</sequence>
<dbReference type="EMBL" id="FNMY01000001">
    <property type="protein sequence ID" value="SDW24826.1"/>
    <property type="molecule type" value="Genomic_DNA"/>
</dbReference>
<evidence type="ECO:0000313" key="1">
    <source>
        <dbReference type="EMBL" id="SDW24826.1"/>
    </source>
</evidence>
<evidence type="ECO:0000313" key="2">
    <source>
        <dbReference type="Proteomes" id="UP000199592"/>
    </source>
</evidence>
<dbReference type="Proteomes" id="UP000199592">
    <property type="component" value="Unassembled WGS sequence"/>
</dbReference>
<accession>A0A1H2RZD8</accession>
<keyword evidence="2" id="KW-1185">Reference proteome</keyword>
<dbReference type="AlphaFoldDB" id="A0A1H2RZD8"/>
<protein>
    <submittedName>
        <fullName evidence="1">Uncharacterized protein</fullName>
    </submittedName>
</protein>
<name>A0A1H2RZD8_9FLAO</name>
<gene>
    <name evidence="1" type="ORF">SAMN04487892_0861</name>
</gene>
<dbReference type="STRING" id="1073328.SAMN05216294_2214"/>
<organism evidence="1 2">
    <name type="scientific">Flagellimonas zhangzhouensis</name>
    <dbReference type="NCBI Taxonomy" id="1073328"/>
    <lineage>
        <taxon>Bacteria</taxon>
        <taxon>Pseudomonadati</taxon>
        <taxon>Bacteroidota</taxon>
        <taxon>Flavobacteriia</taxon>
        <taxon>Flavobacteriales</taxon>
        <taxon>Flavobacteriaceae</taxon>
        <taxon>Flagellimonas</taxon>
    </lineage>
</organism>
<reference evidence="2" key="1">
    <citation type="submission" date="2016-10" db="EMBL/GenBank/DDBJ databases">
        <authorList>
            <person name="Varghese N."/>
            <person name="Submissions S."/>
        </authorList>
    </citation>
    <scope>NUCLEOTIDE SEQUENCE [LARGE SCALE GENOMIC DNA]</scope>
    <source>
        <strain evidence="2">DSM 25030</strain>
    </source>
</reference>
<proteinExistence type="predicted"/>
<dbReference type="OrthoDB" id="370799at2"/>